<dbReference type="Gene3D" id="1.10.3720.10">
    <property type="entry name" value="MetI-like"/>
    <property type="match status" value="1"/>
</dbReference>
<dbReference type="EMBL" id="WJIE01000018">
    <property type="protein sequence ID" value="MRG97521.1"/>
    <property type="molecule type" value="Genomic_DNA"/>
</dbReference>
<accession>A0A6N7Q9G1</accession>
<keyword evidence="6 10" id="KW-0812">Transmembrane</keyword>
<dbReference type="OrthoDB" id="5365894at2"/>
<dbReference type="InterPro" id="IPR000515">
    <property type="entry name" value="MetI-like"/>
</dbReference>
<reference evidence="12 13" key="1">
    <citation type="submission" date="2019-10" db="EMBL/GenBank/DDBJ databases">
        <title>A soil myxobacterium in the family Polyangiaceae.</title>
        <authorList>
            <person name="Li Y."/>
            <person name="Wang J."/>
        </authorList>
    </citation>
    <scope>NUCLEOTIDE SEQUENCE [LARGE SCALE GENOMIC DNA]</scope>
    <source>
        <strain evidence="12 13">DSM 14734</strain>
    </source>
</reference>
<evidence type="ECO:0000256" key="2">
    <source>
        <dbReference type="ARBA" id="ARBA00004429"/>
    </source>
</evidence>
<evidence type="ECO:0000259" key="11">
    <source>
        <dbReference type="PROSITE" id="PS50928"/>
    </source>
</evidence>
<dbReference type="GO" id="GO:0006865">
    <property type="term" value="P:amino acid transport"/>
    <property type="evidence" value="ECO:0007669"/>
    <property type="project" value="UniProtKB-KW"/>
</dbReference>
<feature type="domain" description="ABC transmembrane type-1" evidence="11">
    <location>
        <begin position="124"/>
        <end position="316"/>
    </location>
</feature>
<evidence type="ECO:0000313" key="12">
    <source>
        <dbReference type="EMBL" id="MRG97521.1"/>
    </source>
</evidence>
<evidence type="ECO:0000256" key="6">
    <source>
        <dbReference type="ARBA" id="ARBA00022692"/>
    </source>
</evidence>
<dbReference type="SUPFAM" id="SSF161098">
    <property type="entry name" value="MetI-like"/>
    <property type="match status" value="1"/>
</dbReference>
<evidence type="ECO:0000256" key="3">
    <source>
        <dbReference type="ARBA" id="ARBA00010072"/>
    </source>
</evidence>
<keyword evidence="13" id="KW-1185">Reference proteome</keyword>
<dbReference type="GO" id="GO:0022857">
    <property type="term" value="F:transmembrane transporter activity"/>
    <property type="evidence" value="ECO:0007669"/>
    <property type="project" value="InterPro"/>
</dbReference>
<evidence type="ECO:0000313" key="13">
    <source>
        <dbReference type="Proteomes" id="UP000440224"/>
    </source>
</evidence>
<gene>
    <name evidence="12" type="ORF">GF068_37170</name>
</gene>
<organism evidence="12 13">
    <name type="scientific">Polyangium spumosum</name>
    <dbReference type="NCBI Taxonomy" id="889282"/>
    <lineage>
        <taxon>Bacteria</taxon>
        <taxon>Pseudomonadati</taxon>
        <taxon>Myxococcota</taxon>
        <taxon>Polyangia</taxon>
        <taxon>Polyangiales</taxon>
        <taxon>Polyangiaceae</taxon>
        <taxon>Polyangium</taxon>
    </lineage>
</organism>
<dbReference type="InterPro" id="IPR010065">
    <property type="entry name" value="AA_ABC_transptr_permease_3TM"/>
</dbReference>
<keyword evidence="5" id="KW-1003">Cell membrane</keyword>
<dbReference type="AlphaFoldDB" id="A0A6N7Q9G1"/>
<dbReference type="PANTHER" id="PTHR30614:SF20">
    <property type="entry name" value="GLUTAMINE TRANSPORT SYSTEM PERMEASE PROTEIN GLNP"/>
    <property type="match status" value="1"/>
</dbReference>
<feature type="transmembrane region" description="Helical" evidence="10">
    <location>
        <begin position="128"/>
        <end position="150"/>
    </location>
</feature>
<comment type="subcellular location">
    <subcellularLocation>
        <location evidence="2">Cell inner membrane</location>
        <topology evidence="2">Multi-pass membrane protein</topology>
    </subcellularLocation>
    <subcellularLocation>
        <location evidence="10">Cell membrane</location>
        <topology evidence="10">Multi-pass membrane protein</topology>
    </subcellularLocation>
</comment>
<comment type="function">
    <text evidence="1">Part of the binding-protein-dependent transport system for glutamine; probably responsible for the translocation of the substrate across the membrane.</text>
</comment>
<dbReference type="NCBIfam" id="TIGR01726">
    <property type="entry name" value="HEQRo_perm_3TM"/>
    <property type="match status" value="1"/>
</dbReference>
<evidence type="ECO:0000256" key="4">
    <source>
        <dbReference type="ARBA" id="ARBA00022448"/>
    </source>
</evidence>
<protein>
    <submittedName>
        <fullName evidence="12">ABC transporter permease subunit</fullName>
    </submittedName>
</protein>
<evidence type="ECO:0000256" key="1">
    <source>
        <dbReference type="ARBA" id="ARBA00003159"/>
    </source>
</evidence>
<dbReference type="PROSITE" id="PS50928">
    <property type="entry name" value="ABC_TM1"/>
    <property type="match status" value="1"/>
</dbReference>
<dbReference type="Pfam" id="PF00528">
    <property type="entry name" value="BPD_transp_1"/>
    <property type="match status" value="1"/>
</dbReference>
<comment type="caution">
    <text evidence="12">The sequence shown here is derived from an EMBL/GenBank/DDBJ whole genome shotgun (WGS) entry which is preliminary data.</text>
</comment>
<keyword evidence="9 10" id="KW-0472">Membrane</keyword>
<feature type="transmembrane region" description="Helical" evidence="10">
    <location>
        <begin position="75"/>
        <end position="96"/>
    </location>
</feature>
<dbReference type="Proteomes" id="UP000440224">
    <property type="component" value="Unassembled WGS sequence"/>
</dbReference>
<keyword evidence="7" id="KW-0029">Amino-acid transport</keyword>
<feature type="transmembrane region" description="Helical" evidence="10">
    <location>
        <begin position="41"/>
        <end position="63"/>
    </location>
</feature>
<evidence type="ECO:0000256" key="9">
    <source>
        <dbReference type="ARBA" id="ARBA00023136"/>
    </source>
</evidence>
<keyword evidence="8 10" id="KW-1133">Transmembrane helix</keyword>
<keyword evidence="4 10" id="KW-0813">Transport</keyword>
<dbReference type="RefSeq" id="WP_153824304.1">
    <property type="nucleotide sequence ID" value="NZ_WJIE01000018.1"/>
</dbReference>
<dbReference type="GO" id="GO:0043190">
    <property type="term" value="C:ATP-binding cassette (ABC) transporter complex"/>
    <property type="evidence" value="ECO:0007669"/>
    <property type="project" value="InterPro"/>
</dbReference>
<proteinExistence type="inferred from homology"/>
<evidence type="ECO:0000256" key="10">
    <source>
        <dbReference type="RuleBase" id="RU363032"/>
    </source>
</evidence>
<dbReference type="InterPro" id="IPR043429">
    <property type="entry name" value="ArtM/GltK/GlnP/TcyL/YhdX-like"/>
</dbReference>
<comment type="similarity">
    <text evidence="3">Belongs to the binding-protein-dependent transport system permease family. HisMQ subfamily.</text>
</comment>
<dbReference type="CDD" id="cd06261">
    <property type="entry name" value="TM_PBP2"/>
    <property type="match status" value="1"/>
</dbReference>
<dbReference type="PANTHER" id="PTHR30614">
    <property type="entry name" value="MEMBRANE COMPONENT OF AMINO ACID ABC TRANSPORTER"/>
    <property type="match status" value="1"/>
</dbReference>
<name>A0A6N7Q9G1_9BACT</name>
<sequence length="332" mass="35415">MSAAVGGLALMVVLGGTTFVLAKGGMSHEDRIAAALQSSELFAVLVSGSLLGAVATALGFGTYRRMPTRISREEAIAGAVLGLQAALSGLVLLWFVHGDMERFARNFLSFEQIVPHSEAFLRGAGNTLVLAGAGELFGVILGLVLSLFTMSRRAVVRAPARVYINLFRGTPLLLQLSLIYFGLALGLGVNMSAYTAAILAFSLNTGAYSAEVFRAGIQSIERGQMEAARGLGLGYMQSMRYVVVPQAVRRVIPPLMNEFVILIKDTSLIAFLGLSYAQRDLFSVGSQGYSQYFNATFYVAAGLGYLVVTLPLIRLVNWAEKRMRSGIPGVGG</sequence>
<feature type="transmembrane region" description="Helical" evidence="10">
    <location>
        <begin position="162"/>
        <end position="185"/>
    </location>
</feature>
<feature type="transmembrane region" description="Helical" evidence="10">
    <location>
        <begin position="297"/>
        <end position="316"/>
    </location>
</feature>
<dbReference type="InterPro" id="IPR035906">
    <property type="entry name" value="MetI-like_sf"/>
</dbReference>
<evidence type="ECO:0000256" key="8">
    <source>
        <dbReference type="ARBA" id="ARBA00022989"/>
    </source>
</evidence>
<evidence type="ECO:0000256" key="5">
    <source>
        <dbReference type="ARBA" id="ARBA00022475"/>
    </source>
</evidence>
<evidence type="ECO:0000256" key="7">
    <source>
        <dbReference type="ARBA" id="ARBA00022970"/>
    </source>
</evidence>